<protein>
    <submittedName>
        <fullName evidence="1">Uncharacterized protein</fullName>
    </submittedName>
</protein>
<sequence length="176" mass="19845">MGGDYYRQAVARWEGTAHLRITSWRALWAARLRPSALFAVVMMAITERLFGPARLVTRMQPTSDANRFDHLAEIRRFGMRVYRGRRRMQIQPDGVSVQIEGEEALWPRLGRVIPLPPGTATVLDARRARYRMASTGQVWDIDFDIGPTEALSVLTSPWGRGEERLRRAGDPGAGAV</sequence>
<evidence type="ECO:0000313" key="1">
    <source>
        <dbReference type="EMBL" id="TKD01204.1"/>
    </source>
</evidence>
<dbReference type="EMBL" id="SSMQ01000041">
    <property type="protein sequence ID" value="TKD01204.1"/>
    <property type="molecule type" value="Genomic_DNA"/>
</dbReference>
<proteinExistence type="predicted"/>
<dbReference type="AlphaFoldDB" id="A0A4U1J3F8"/>
<dbReference type="OrthoDB" id="4202214at2"/>
<organism evidence="1 2">
    <name type="scientific">Polyangium fumosum</name>
    <dbReference type="NCBI Taxonomy" id="889272"/>
    <lineage>
        <taxon>Bacteria</taxon>
        <taxon>Pseudomonadati</taxon>
        <taxon>Myxococcota</taxon>
        <taxon>Polyangia</taxon>
        <taxon>Polyangiales</taxon>
        <taxon>Polyangiaceae</taxon>
        <taxon>Polyangium</taxon>
    </lineage>
</organism>
<evidence type="ECO:0000313" key="2">
    <source>
        <dbReference type="Proteomes" id="UP000309215"/>
    </source>
</evidence>
<dbReference type="RefSeq" id="WP_136932896.1">
    <property type="nucleotide sequence ID" value="NZ_SSMQ01000041.1"/>
</dbReference>
<keyword evidence="2" id="KW-1185">Reference proteome</keyword>
<gene>
    <name evidence="1" type="ORF">E8A74_31890</name>
</gene>
<comment type="caution">
    <text evidence="1">The sequence shown here is derived from an EMBL/GenBank/DDBJ whole genome shotgun (WGS) entry which is preliminary data.</text>
</comment>
<reference evidence="1 2" key="1">
    <citation type="submission" date="2019-04" db="EMBL/GenBank/DDBJ databases">
        <authorList>
            <person name="Li Y."/>
            <person name="Wang J."/>
        </authorList>
    </citation>
    <scope>NUCLEOTIDE SEQUENCE [LARGE SCALE GENOMIC DNA]</scope>
    <source>
        <strain evidence="1 2">DSM 14668</strain>
    </source>
</reference>
<dbReference type="Proteomes" id="UP000309215">
    <property type="component" value="Unassembled WGS sequence"/>
</dbReference>
<name>A0A4U1J3F8_9BACT</name>
<accession>A0A4U1J3F8</accession>